<gene>
    <name evidence="6" type="ORF">ATK74_2347</name>
</gene>
<evidence type="ECO:0000256" key="4">
    <source>
        <dbReference type="ARBA" id="ARBA00022683"/>
    </source>
</evidence>
<accession>A0A2A9CUG1</accession>
<dbReference type="SUPFAM" id="SSF46973">
    <property type="entry name" value="Enzyme IIa from lactose specific PTS, IIa-lac"/>
    <property type="match status" value="1"/>
</dbReference>
<dbReference type="Pfam" id="PF02255">
    <property type="entry name" value="PTS_IIA"/>
    <property type="match status" value="1"/>
</dbReference>
<proteinExistence type="predicted"/>
<dbReference type="Gene3D" id="1.20.58.80">
    <property type="entry name" value="Phosphotransferase system, lactose/cellobiose-type IIA subunit"/>
    <property type="match status" value="1"/>
</dbReference>
<name>A0A2A9CUG1_9ACTN</name>
<evidence type="ECO:0000313" key="6">
    <source>
        <dbReference type="EMBL" id="PFG17771.1"/>
    </source>
</evidence>
<feature type="modified residue" description="Phosphohistidine; by HPr" evidence="5">
    <location>
        <position position="81"/>
    </location>
</feature>
<evidence type="ECO:0000256" key="5">
    <source>
        <dbReference type="PROSITE-ProRule" id="PRU00418"/>
    </source>
</evidence>
<dbReference type="OrthoDB" id="389577at2"/>
<reference evidence="6 7" key="1">
    <citation type="submission" date="2017-10" db="EMBL/GenBank/DDBJ databases">
        <title>Sequencing the genomes of 1000 actinobacteria strains.</title>
        <authorList>
            <person name="Klenk H.-P."/>
        </authorList>
    </citation>
    <scope>NUCLEOTIDE SEQUENCE [LARGE SCALE GENOMIC DNA]</scope>
    <source>
        <strain evidence="6 7">DSM 15597</strain>
    </source>
</reference>
<dbReference type="EMBL" id="PDJC01000001">
    <property type="protein sequence ID" value="PFG17771.1"/>
    <property type="molecule type" value="Genomic_DNA"/>
</dbReference>
<dbReference type="InterPro" id="IPR036542">
    <property type="entry name" value="PTS_IIA_lac/cel_sf"/>
</dbReference>
<dbReference type="AlphaFoldDB" id="A0A2A9CUG1"/>
<dbReference type="PROSITE" id="PS51095">
    <property type="entry name" value="PTS_EIIA_TYPE_3"/>
    <property type="match status" value="1"/>
</dbReference>
<evidence type="ECO:0000256" key="1">
    <source>
        <dbReference type="ARBA" id="ARBA00022448"/>
    </source>
</evidence>
<dbReference type="RefSeq" id="WP_098461174.1">
    <property type="nucleotide sequence ID" value="NZ_PDJC01000001.1"/>
</dbReference>
<dbReference type="InterPro" id="IPR003188">
    <property type="entry name" value="PTS_IIA_lac/cel"/>
</dbReference>
<dbReference type="GO" id="GO:0009401">
    <property type="term" value="P:phosphoenolpyruvate-dependent sugar phosphotransferase system"/>
    <property type="evidence" value="ECO:0007669"/>
    <property type="project" value="UniProtKB-KW"/>
</dbReference>
<dbReference type="PANTHER" id="PTHR34382:SF7">
    <property type="entry name" value="PTS SYSTEM N,N'-DIACETYLCHITOBIOSE-SPECIFIC EIIA COMPONENT"/>
    <property type="match status" value="1"/>
</dbReference>
<keyword evidence="3" id="KW-0808">Transferase</keyword>
<keyword evidence="2" id="KW-0762">Sugar transport</keyword>
<protein>
    <submittedName>
        <fullName evidence="6">PTS system cellobiose-specific IIA component</fullName>
    </submittedName>
</protein>
<keyword evidence="1" id="KW-0813">Transport</keyword>
<dbReference type="Proteomes" id="UP000226079">
    <property type="component" value="Unassembled WGS sequence"/>
</dbReference>
<dbReference type="PANTHER" id="PTHR34382">
    <property type="entry name" value="PTS SYSTEM N,N'-DIACETYLCHITOBIOSE-SPECIFIC EIIA COMPONENT"/>
    <property type="match status" value="1"/>
</dbReference>
<sequence>MEDNDELVQASMQVILAAGDGRTHAMRALELAGEGDHEAAQAELDLAEAAITEGHRMQTEVIQGSVRGEARYSSYSMLFSHAQDSLMVVVSEVQITKRMLPILKALHTRIDTLESEHAPR</sequence>
<comment type="caution">
    <text evidence="6">The sequence shown here is derived from an EMBL/GenBank/DDBJ whole genome shotgun (WGS) entry which is preliminary data.</text>
</comment>
<evidence type="ECO:0000256" key="2">
    <source>
        <dbReference type="ARBA" id="ARBA00022597"/>
    </source>
</evidence>
<evidence type="ECO:0000313" key="7">
    <source>
        <dbReference type="Proteomes" id="UP000226079"/>
    </source>
</evidence>
<dbReference type="GO" id="GO:0016740">
    <property type="term" value="F:transferase activity"/>
    <property type="evidence" value="ECO:0007669"/>
    <property type="project" value="UniProtKB-KW"/>
</dbReference>
<organism evidence="6 7">
    <name type="scientific">Propionicimonas paludicola</name>
    <dbReference type="NCBI Taxonomy" id="185243"/>
    <lineage>
        <taxon>Bacteria</taxon>
        <taxon>Bacillati</taxon>
        <taxon>Actinomycetota</taxon>
        <taxon>Actinomycetes</taxon>
        <taxon>Propionibacteriales</taxon>
        <taxon>Nocardioidaceae</taxon>
        <taxon>Propionicimonas</taxon>
    </lineage>
</organism>
<keyword evidence="7" id="KW-1185">Reference proteome</keyword>
<evidence type="ECO:0000256" key="3">
    <source>
        <dbReference type="ARBA" id="ARBA00022679"/>
    </source>
</evidence>
<keyword evidence="4" id="KW-0598">Phosphotransferase system</keyword>